<sequence length="3799" mass="387065">MQLDVLSVFQLPAASSSQSGHFFLQEDGTLTLKEFWEQQRRGFSWSSTCGLFACSRQSRYAVDRDLGGAAFALVKGTAKPSAWVLVADEDGRLGSVRMEPLRGNHHQPAVLHAPCELPYDELLGMGLPPTFERGESPGDGSVMAPSMTSCQIILEPPLGVASSRTHLIGHAYWRSACPGKLVLAVARCDAAELKGPSPEAPKRPNGTNGSTDEWQNTAMKQTPSWHWIVLLVTDEFDYVGPASQQSGQAPLGATSSPGPLPTLTAVHMSWHPQGRALAMHLRDSDGRSCVAALDGSSLEVLWHRRLAPEPGGLISSGMAPSLPGEACVSSMAWLPSTSLLAIIDNEGQLQLLDAHGGQQGVALLCGAIKYGESTLVRLAPIMGKATQLPVGASNILYESLMLGRALRPRDGNSGIGNSDIGQNGDPCIPAGRGPKPCFSLAFAVVRSSVKGAMSEVSSMLAAATIMAVCNGTSMALVRVGFSHEPATPTAQYRRIFDEAVSSGGGSGPGRLPFARAKPSGRFDESPDRDLVPALRSDGLQVQVDGLVDTAPSFGNSAVSTHYMLGLQRVSTGVSSTAAGAEPLVSRSTFSEAPVQPAWPLRWRTILTLSPPGIISTAATATAYINYLSTVPNSKAGPPSLAASSTNPAMNKLDRGGPPGGGWLGAFPSPVGSTVNLLDPSLNEAPSSSGWDVPMMSAAEADRNVYHDAATSLGTAAAGGSAAMGEGLLCTAQGPLLAVQQGNVLVLRGSIAESLQHYPRAHVYGFLPAFLALVHLHRIDAAARLLRAYAHFTGRVAMACTGSPINGVSACDCDDGKEATATAAALAAGAGLPHGSSPSATAFAFEWQTIMASILDAAFAEHVTTPTISGSAGACAGPDGGRPGPGEILPKWQSSLQQVQEQPVTLESRSPDADCQASLHAARREADAPDKRAANDAVASAPGTAQGPDVPAPEKQQWCERQGLPDGQSNAGGRGKADALEVTVSLPTDGDASGGSPLQSPSSGLTDMLRVCLQLLLLACQAMAFVTFSAYSAGRAAAAAADVLSLPMSPTSPRSPGGGVLSRQVIRRLTSTVRMRSLKTRSVSMFGPSSFGSPAFGNLPSNQQAPTNSVHTGASASAGAPHLNRLDSATSHRGGGIATASMTAASRNAPPAASVVIGFPIPVVWQPQLQPHSQPQRPSSTRGGRVGVGCAPSFSQVTAGRSAVQNLASGVEGAGANVSRAGTFGGTPTEPSVSFAASGSVVISHSPPSSPQSTRHQPQPQPPGAMRLQLHHCAFDVTCLWRDASTQQLPLGQSAATVYLKPSYAAGLLLMAHACSVHLQELKQQQQINRQHRQQHRQQRRDDRRERLHHASSAGEQQQGQVQQQHHDHQHHHTPAGHAQVGYPHAQGCTLRGGGGSLRPARVNWQLLRATAAATHAAAVWQQLGDWRRAVLLAFACANALAEQGGGSEDLVLTPFNGGRHHRASEEHSADGATSTLLQDDRQSAASGNVAAGPGMTDSTNVRCQAAVTSKPNHRDGRGGVSGRCSILAAARASCLRMGQRVLLSQVVACQKMEVQDACGVMLELVALPRRLLGLHSTVHVSLLQKVCTRVLDLLPARVNITPLLPAGSVPPLLQLSHAGIRSQLVAHCGAAVARVLEELRLAAACGGGVVALRDAVQQISEHTTVDSCVRMLLRWQGSYDGTRVDAAAARLAESVSDATLLPDTSDWSPEAVLPSLQEAFVASGLLSIHDAAAVVKAAQAAAADTSAETGPQFAVGLEEDQSSGRSGPGCASVDISQGLQDLDELALLLDLTQLQHTMLASLQPFLHDALLALRGGAVKDAAAGITTSDSKARPQEEARMRAGFGSSVAAAGGSLPGGLGEDDYEEELADSSTLAALPPVELATSCLKLLLKLQWAMHCRAQVCALMLRLVQLQAQPQQLTSFVSPGAPVSASTSAPAPAPTPVLAPTAAAGACIAGGAGSVGPDTARDGSQSLVHPGGALSSGQIHISPRSFSYSPVGHRSFRDYIQHMAGGTVPPGQPVQADMLMQHQQQQQQADLRPAQHPQQPSQHIRHQQRETGSVCTPGNIGPIRAAAGPGVGGSSAALRSVSLPPSQQMDPLGELEHVQGSLMAWTAALVRADVFHSSNELQGCVLTVLGVVKTCPLVLVTALNRALERREILNKALAEQVRRLQRSVAQPPAVPPPAAAAAASSVPQTRVDPPVALPPTSESAAVGPTAAAVGGGGGGGDARWSVFSAGGAGTSFRLEGPARVGSLVLPGGALAPAPSLAAAPDYEIAAHQASATADSMPPALGAISSSTRDRAGSFALPGLPLGRLGSIAKRGMVAADSGLGAVAEAVDCGGGDDDADGDTGPPQPQPPQADRPASLDAPALMAVPPCATAELQTNVKKAVAALPASEAAIVTSAAPAENKSISCSSSSNQMHPVQLAVAMAQADIHIASLKLLEYYADPSGAMPSGLSNTAAAAAGGGYGGISGGAQPALGNDTGRDFRCAGCAPADTAARTPPSPSAAVAAVGNNSSSNYGSGRKEHRRARPLSRSQTVSRGTSHSTLLQCLVCELVRTAHSVTASVSWRATLEGGRGLAGCFVHPILHGGSSAAVASFAAAAAAAAGTGCKRRCKTATAAATSAAAKSRTVWTETAIAEEVEAGGLGSVPGFVPGAEGAQALLLSLLDVRQWGSELKQLPVPSAQDRKNLSAMAGRGGGRPMAEAAAAAVAEEDDELEEAGGVAAEMSDLTDPRVTDDDGRSYDGGARPFSLGSGPGTTGRLSFSGLTDGDNDSGSYPTPTAPTARSIEAKTPRERGQVSMRHHTNPAFGLHSPTPSNISEFWEEASDLTSPESTIAPPLPAESRRPSGAVAAATDVRMYWRAGSSPVLTEGGPSPQSTRSPSPELPMSGGSRFGSGTEGRRTRAGVDGAVSPGTIASSPASTPESIKLVNGHSPRQGATKSTGDDGGGGRNSSSGDVQSSAVCEEVKQRPAASASTLEAVAATSNGAAEGHNGDGGTGEPEQPPTLSYLVNVQTLAEIRRAVREAHGDKNADGDDSNAAMKFSGITTPVRMETGASPAVASASSRAGGSGGAAATATASAAAVAGDLSLPLVGERSCSFSVVQAASSATSMSEISVRRGVSGILGTGVWPNLEPHDEPYTDPRVFRESVGMETANAANASISISDAVAAAAAAGLRRGSEAERTRQTARVESDLTFASSPASPTLVEFRAAGGKEIASGASPALTLPPSASVTTAAAGGCDHSPPYSALSLSSKGGCVGAADPGAFATLPRLHATPHSPLQQRPESGGTITTITSPSSTMGTPGGGGGGGGGRNVPSSPPLPSPLSDSSAGQASGYHHQQHLGASSPSAGSAASSISLASPRLATASGSGTSVPQQSYGYTSSHGGLLLASGSGPQVEMPPNHVNARGSPAGHHQPQLQQQPHPTPLRRVPQKSAAAGAAAGDGGGVLRRSTSASATTASASRIRSLSPPPLPPPPFASPLTPALRTVSHDSPVSTATSPSVDRIQIQDFLREPSTSSSLSPRALGSEFFRTPGSAGTSTTKSTTPSVTSAGLGTGREANNFTVSPATMSTAPSPSASTSVSTSAAAAAAKAQASPDRQLHRSRASLGSSTTRPGFGARKPSIDAHANPTTRVDTISPRAGKSSDVVAFAATGKHLHPHQPPQQHPPQLVYSSREGSSTWGHTISRRRRPSYEAEQLTKAAAQKAVGISGGGASPGVSGGGAALNPLYSGAHAVAVLGGGGHAAEQLTSGQSAVRVSGVVDAPRGGAGPTAGRGPRLHSARGGVSNRTGTGRAAWH</sequence>
<dbReference type="Proteomes" id="UP000747110">
    <property type="component" value="Unassembled WGS sequence"/>
</dbReference>
<feature type="compositionally biased region" description="Low complexity" evidence="1">
    <location>
        <begin position="3568"/>
        <end position="3599"/>
    </location>
</feature>
<feature type="compositionally biased region" description="Polar residues" evidence="1">
    <location>
        <begin position="1168"/>
        <end position="1181"/>
    </location>
</feature>
<feature type="compositionally biased region" description="Polar residues" evidence="1">
    <location>
        <begin position="3673"/>
        <end position="3685"/>
    </location>
</feature>
<feature type="region of interest" description="Disordered" evidence="1">
    <location>
        <begin position="3658"/>
        <end position="3693"/>
    </location>
</feature>
<feature type="compositionally biased region" description="Polar residues" evidence="1">
    <location>
        <begin position="3493"/>
        <end position="3504"/>
    </location>
</feature>
<feature type="region of interest" description="Disordered" evidence="1">
    <location>
        <begin position="1093"/>
        <end position="1120"/>
    </location>
</feature>
<feature type="compositionally biased region" description="Basic residues" evidence="1">
    <location>
        <begin position="1329"/>
        <end position="1338"/>
    </location>
</feature>
<feature type="region of interest" description="Disordered" evidence="1">
    <location>
        <begin position="2989"/>
        <end position="3008"/>
    </location>
</feature>
<comment type="caution">
    <text evidence="2">The sequence shown here is derived from an EMBL/GenBank/DDBJ whole genome shotgun (WGS) entry which is preliminary data.</text>
</comment>
<feature type="region of interest" description="Disordered" evidence="1">
    <location>
        <begin position="2866"/>
        <end position="2984"/>
    </location>
</feature>
<feature type="compositionally biased region" description="Low complexity" evidence="1">
    <location>
        <begin position="3535"/>
        <end position="3554"/>
    </location>
</feature>
<feature type="compositionally biased region" description="Low complexity" evidence="1">
    <location>
        <begin position="2501"/>
        <end position="2523"/>
    </location>
</feature>
<feature type="compositionally biased region" description="Polar residues" evidence="1">
    <location>
        <begin position="2775"/>
        <end position="2786"/>
    </location>
</feature>
<evidence type="ECO:0000313" key="3">
    <source>
        <dbReference type="Proteomes" id="UP000747110"/>
    </source>
</evidence>
<feature type="compositionally biased region" description="Basic and acidic residues" evidence="1">
    <location>
        <begin position="2733"/>
        <end position="2744"/>
    </location>
</feature>
<feature type="region of interest" description="Disordered" evidence="1">
    <location>
        <begin position="869"/>
        <end position="955"/>
    </location>
</feature>
<feature type="region of interest" description="Disordered" evidence="1">
    <location>
        <begin position="1325"/>
        <end position="1387"/>
    </location>
</feature>
<feature type="region of interest" description="Disordered" evidence="1">
    <location>
        <begin position="2175"/>
        <end position="2224"/>
    </location>
</feature>
<proteinExistence type="predicted"/>
<feature type="region of interest" description="Disordered" evidence="1">
    <location>
        <begin position="3387"/>
        <end position="3641"/>
    </location>
</feature>
<evidence type="ECO:0000313" key="2">
    <source>
        <dbReference type="EMBL" id="GIL78803.1"/>
    </source>
</evidence>
<name>A0A8J4CEV2_9CHLO</name>
<feature type="compositionally biased region" description="Polar residues" evidence="1">
    <location>
        <begin position="2917"/>
        <end position="2927"/>
    </location>
</feature>
<feature type="compositionally biased region" description="Low complexity" evidence="1">
    <location>
        <begin position="3387"/>
        <end position="3397"/>
    </location>
</feature>
<feature type="region of interest" description="Disordered" evidence="1">
    <location>
        <begin position="193"/>
        <end position="212"/>
    </location>
</feature>
<feature type="region of interest" description="Disordered" evidence="1">
    <location>
        <begin position="3766"/>
        <end position="3799"/>
    </location>
</feature>
<organism evidence="2 3">
    <name type="scientific">Volvox reticuliferus</name>
    <dbReference type="NCBI Taxonomy" id="1737510"/>
    <lineage>
        <taxon>Eukaryota</taxon>
        <taxon>Viridiplantae</taxon>
        <taxon>Chlorophyta</taxon>
        <taxon>core chlorophytes</taxon>
        <taxon>Chlorophyceae</taxon>
        <taxon>CS clade</taxon>
        <taxon>Chlamydomonadales</taxon>
        <taxon>Volvocaceae</taxon>
        <taxon>Volvox</taxon>
    </lineage>
</organism>
<feature type="compositionally biased region" description="Low complexity" evidence="1">
    <location>
        <begin position="3416"/>
        <end position="3425"/>
    </location>
</feature>
<gene>
    <name evidence="2" type="ORF">Vretifemale_8236</name>
</gene>
<evidence type="ECO:0000256" key="1">
    <source>
        <dbReference type="SAM" id="MobiDB-lite"/>
    </source>
</evidence>
<accession>A0A8J4CEV2</accession>
<dbReference type="OrthoDB" id="549012at2759"/>
<feature type="compositionally biased region" description="Low complexity" evidence="1">
    <location>
        <begin position="3287"/>
        <end position="3304"/>
    </location>
</feature>
<feature type="region of interest" description="Disordered" evidence="1">
    <location>
        <begin position="1168"/>
        <end position="1187"/>
    </location>
</feature>
<feature type="compositionally biased region" description="Polar residues" evidence="1">
    <location>
        <begin position="891"/>
        <end position="907"/>
    </location>
</feature>
<feature type="region of interest" description="Disordered" evidence="1">
    <location>
        <begin position="2685"/>
        <end position="2800"/>
    </location>
</feature>
<feature type="region of interest" description="Disordered" evidence="1">
    <location>
        <begin position="3278"/>
        <end position="3356"/>
    </location>
</feature>
<feature type="region of interest" description="Disordered" evidence="1">
    <location>
        <begin position="2501"/>
        <end position="2542"/>
    </location>
</feature>
<feature type="region of interest" description="Disordered" evidence="1">
    <location>
        <begin position="2026"/>
        <end position="2063"/>
    </location>
</feature>
<feature type="compositionally biased region" description="Pro residues" evidence="1">
    <location>
        <begin position="3471"/>
        <end position="3481"/>
    </location>
</feature>
<feature type="compositionally biased region" description="Low complexity" evidence="1">
    <location>
        <begin position="2026"/>
        <end position="2038"/>
    </location>
</feature>
<dbReference type="EMBL" id="BNCP01000014">
    <property type="protein sequence ID" value="GIL78803.1"/>
    <property type="molecule type" value="Genomic_DNA"/>
</dbReference>
<feature type="compositionally biased region" description="Gly residues" evidence="1">
    <location>
        <begin position="3305"/>
        <end position="3316"/>
    </location>
</feature>
<keyword evidence="3" id="KW-1185">Reference proteome</keyword>
<protein>
    <submittedName>
        <fullName evidence="2">Uncharacterized protein</fullName>
    </submittedName>
</protein>
<feature type="region of interest" description="Disordered" evidence="1">
    <location>
        <begin position="2828"/>
        <end position="2853"/>
    </location>
</feature>
<feature type="compositionally biased region" description="Low complexity" evidence="1">
    <location>
        <begin position="3345"/>
        <end position="3356"/>
    </location>
</feature>
<feature type="region of interest" description="Disordered" evidence="1">
    <location>
        <begin position="2336"/>
        <end position="2364"/>
    </location>
</feature>
<feature type="compositionally biased region" description="Basic and acidic residues" evidence="1">
    <location>
        <begin position="2790"/>
        <end position="2799"/>
    </location>
</feature>
<feature type="region of interest" description="Disordered" evidence="1">
    <location>
        <begin position="1963"/>
        <end position="1983"/>
    </location>
</feature>
<feature type="compositionally biased region" description="Low complexity" evidence="1">
    <location>
        <begin position="2703"/>
        <end position="2712"/>
    </location>
</feature>
<feature type="region of interest" description="Disordered" evidence="1">
    <location>
        <begin position="1236"/>
        <end position="1264"/>
    </location>
</feature>
<feature type="compositionally biased region" description="Low complexity" evidence="1">
    <location>
        <begin position="3452"/>
        <end position="3470"/>
    </location>
</feature>
<feature type="compositionally biased region" description="Low complexity" evidence="1">
    <location>
        <begin position="2186"/>
        <end position="2195"/>
    </location>
</feature>
<feature type="compositionally biased region" description="Polar residues" evidence="1">
    <location>
        <begin position="1098"/>
        <end position="1114"/>
    </location>
</feature>
<feature type="compositionally biased region" description="Low complexity" evidence="1">
    <location>
        <begin position="2974"/>
        <end position="2984"/>
    </location>
</feature>
<feature type="compositionally biased region" description="Low complexity" evidence="1">
    <location>
        <begin position="1243"/>
        <end position="1257"/>
    </location>
</feature>
<feature type="compositionally biased region" description="Basic and acidic residues" evidence="1">
    <location>
        <begin position="921"/>
        <end position="933"/>
    </location>
</feature>
<reference evidence="2" key="1">
    <citation type="journal article" date="2021" name="Proc. Natl. Acad. Sci. U.S.A.">
        <title>Three genomes in the algal genus Volvox reveal the fate of a haploid sex-determining region after a transition to homothallism.</title>
        <authorList>
            <person name="Yamamoto K."/>
            <person name="Hamaji T."/>
            <person name="Kawai-Toyooka H."/>
            <person name="Matsuzaki R."/>
            <person name="Takahashi F."/>
            <person name="Nishimura Y."/>
            <person name="Kawachi M."/>
            <person name="Noguchi H."/>
            <person name="Minakuchi Y."/>
            <person name="Umen J.G."/>
            <person name="Toyoda A."/>
            <person name="Nozaki H."/>
        </authorList>
    </citation>
    <scope>NUCLEOTIDE SEQUENCE</scope>
    <source>
        <strain evidence="2">NIES-3786</strain>
    </source>
</reference>